<keyword evidence="2" id="KW-1185">Reference proteome</keyword>
<gene>
    <name evidence="1" type="ordered locus">Xcel_2057</name>
</gene>
<protein>
    <submittedName>
        <fullName evidence="1">Uncharacterized protein</fullName>
    </submittedName>
</protein>
<accession>D1BU62</accession>
<evidence type="ECO:0000313" key="2">
    <source>
        <dbReference type="Proteomes" id="UP000002255"/>
    </source>
</evidence>
<dbReference type="AlphaFoldDB" id="D1BU62"/>
<dbReference type="RefSeq" id="WP_012878817.1">
    <property type="nucleotide sequence ID" value="NC_013530.1"/>
</dbReference>
<name>D1BU62_XYLCX</name>
<dbReference type="EMBL" id="CP001821">
    <property type="protein sequence ID" value="ACZ31075.1"/>
    <property type="molecule type" value="Genomic_DNA"/>
</dbReference>
<evidence type="ECO:0000313" key="1">
    <source>
        <dbReference type="EMBL" id="ACZ31075.1"/>
    </source>
</evidence>
<sequence length="118" mass="12873">MPEPKDSRAALTAAMCARFEWRQWLAATHINGGADMVDRAVATNISSEGHRAGFAQTVTVLMTVAAYLAAVSHPTTGAELVAAGDDDGRKLMERERERSTGRWDMRVRRAEPPVDFSA</sequence>
<reference evidence="2" key="1">
    <citation type="submission" date="2009-11" db="EMBL/GenBank/DDBJ databases">
        <title>The complete chromosome of Xylanimonas cellulosilytica DSM 15894.</title>
        <authorList>
            <consortium name="US DOE Joint Genome Institute (JGI-PGF)"/>
            <person name="Lucas S."/>
            <person name="Copeland A."/>
            <person name="Lapidus A."/>
            <person name="Glavina del Rio T."/>
            <person name="Dalin E."/>
            <person name="Tice H."/>
            <person name="Bruce D."/>
            <person name="Goodwin L."/>
            <person name="Pitluck S."/>
            <person name="Kyrpides N."/>
            <person name="Mavromatis K."/>
            <person name="Ivanova N."/>
            <person name="Mikhailova N."/>
            <person name="Foster B."/>
            <person name="Clum A."/>
            <person name="Brettin T."/>
            <person name="Detter J.C."/>
            <person name="Han C."/>
            <person name="Larimer F."/>
            <person name="Land M."/>
            <person name="Hauser L."/>
            <person name="Markowitz V."/>
            <person name="Cheng J.F."/>
            <person name="Hugenholtz P."/>
            <person name="Woyke T."/>
            <person name="Wu D."/>
            <person name="Gehrich-Schroeter G."/>
            <person name="Schneider S."/>
            <person name="Pukall S.R."/>
            <person name="Klenk H.P."/>
            <person name="Eisen J.A."/>
        </authorList>
    </citation>
    <scope>NUCLEOTIDE SEQUENCE [LARGE SCALE GENOMIC DNA]</scope>
    <source>
        <strain evidence="2">DSM 15894 / CECT 5975 / LMG 20990 / XIL07</strain>
    </source>
</reference>
<dbReference type="HOGENOM" id="CLU_2072243_0_0_11"/>
<proteinExistence type="predicted"/>
<dbReference type="Proteomes" id="UP000002255">
    <property type="component" value="Chromosome"/>
</dbReference>
<organism evidence="1 2">
    <name type="scientific">Xylanimonas cellulosilytica (strain DSM 15894 / JCM 12276 / CECT 5975 / KCTC 9989 / LMG 20990 / NBRC 107835 / XIL07)</name>
    <dbReference type="NCBI Taxonomy" id="446471"/>
    <lineage>
        <taxon>Bacteria</taxon>
        <taxon>Bacillati</taxon>
        <taxon>Actinomycetota</taxon>
        <taxon>Actinomycetes</taxon>
        <taxon>Micrococcales</taxon>
        <taxon>Promicromonosporaceae</taxon>
        <taxon>Xylanimonas</taxon>
    </lineage>
</organism>
<reference evidence="1 2" key="2">
    <citation type="journal article" date="2010" name="Stand. Genomic Sci.">
        <title>Complete genome sequence of Xylanimonas cellulosilytica type strain (XIL07).</title>
        <authorList>
            <person name="Foster B."/>
            <person name="Pukall R."/>
            <person name="Abt B."/>
            <person name="Nolan M."/>
            <person name="Glavina Del Rio T."/>
            <person name="Chen F."/>
            <person name="Lucas S."/>
            <person name="Tice H."/>
            <person name="Pitluck S."/>
            <person name="Cheng J.-F."/>
            <person name="Chertkov O."/>
            <person name="Brettin T."/>
            <person name="Han C."/>
            <person name="Detter J.C."/>
            <person name="Bruce D."/>
            <person name="Goodwin L."/>
            <person name="Ivanova N."/>
            <person name="Mavromatis K."/>
            <person name="Pati A."/>
            <person name="Mikhailova N."/>
            <person name="Chen A."/>
            <person name="Palaniappan K."/>
            <person name="Land M."/>
            <person name="Hauser L."/>
            <person name="Chang Y.-J."/>
            <person name="Jeffries C.D."/>
            <person name="Chain P."/>
            <person name="Rohde M."/>
            <person name="Goeker M."/>
            <person name="Bristow J."/>
            <person name="Eisen J.A."/>
            <person name="Markowitz V."/>
            <person name="Hugenholtz P."/>
            <person name="Kyrpides N.C."/>
            <person name="Klenk H.-P."/>
            <person name="Lapidus A."/>
        </authorList>
    </citation>
    <scope>NUCLEOTIDE SEQUENCE [LARGE SCALE GENOMIC DNA]</scope>
    <source>
        <strain evidence="2">DSM 15894 / CECT 5975 / LMG 20990 / XIL07</strain>
    </source>
</reference>
<dbReference type="KEGG" id="xce:Xcel_2057"/>